<evidence type="ECO:0000259" key="2">
    <source>
        <dbReference type="Pfam" id="PF13539"/>
    </source>
</evidence>
<evidence type="ECO:0000313" key="3">
    <source>
        <dbReference type="EMBL" id="GJD98115.1"/>
    </source>
</evidence>
<dbReference type="Gene3D" id="3.30.1380.10">
    <property type="match status" value="1"/>
</dbReference>
<dbReference type="Gene3D" id="1.10.101.10">
    <property type="entry name" value="PGBD-like superfamily/PGBD"/>
    <property type="match status" value="1"/>
</dbReference>
<name>A0ABQ4S8W8_9HYPH</name>
<dbReference type="InterPro" id="IPR036366">
    <property type="entry name" value="PGBDSf"/>
</dbReference>
<reference evidence="3" key="2">
    <citation type="submission" date="2021-08" db="EMBL/GenBank/DDBJ databases">
        <authorList>
            <person name="Tani A."/>
            <person name="Ola A."/>
            <person name="Ogura Y."/>
            <person name="Katsura K."/>
            <person name="Hayashi T."/>
        </authorList>
    </citation>
    <scope>NUCLEOTIDE SEQUENCE</scope>
    <source>
        <strain evidence="3">DSM 17168</strain>
    </source>
</reference>
<dbReference type="SUPFAM" id="SSF55166">
    <property type="entry name" value="Hedgehog/DD-peptidase"/>
    <property type="match status" value="1"/>
</dbReference>
<gene>
    <name evidence="3" type="ORF">GMJLKIPL_0022</name>
</gene>
<dbReference type="InterPro" id="IPR002477">
    <property type="entry name" value="Peptidoglycan-bd-like"/>
</dbReference>
<dbReference type="Proteomes" id="UP001055153">
    <property type="component" value="Unassembled WGS sequence"/>
</dbReference>
<feature type="domain" description="Peptidoglycan binding-like" evidence="1">
    <location>
        <begin position="13"/>
        <end position="66"/>
    </location>
</feature>
<dbReference type="InterPro" id="IPR036365">
    <property type="entry name" value="PGBD-like_sf"/>
</dbReference>
<dbReference type="EMBL" id="BPQQ01000001">
    <property type="protein sequence ID" value="GJD98115.1"/>
    <property type="molecule type" value="Genomic_DNA"/>
</dbReference>
<dbReference type="Pfam" id="PF13539">
    <property type="entry name" value="Peptidase_M15_4"/>
    <property type="match status" value="1"/>
</dbReference>
<evidence type="ECO:0008006" key="5">
    <source>
        <dbReference type="Google" id="ProtNLM"/>
    </source>
</evidence>
<feature type="domain" description="Peptidase M15C" evidence="2">
    <location>
        <begin position="222"/>
        <end position="282"/>
    </location>
</feature>
<sequence length="536" mass="59016">MFTLARGKANITAEVQRWQYFLRRQGYDQVGNIDGDFGINTETTTKFFQVKHNLVPNGEVDAPTLNVAATRGYTILPQTYYSDRRGGAYPPRPTGLSSPSNATRNRDFGCFTFLQHPRPPRPDKEAIVITASCDRTVPDWVGANIVEMPVPQLRFARGYNGRIRCHRLAAPVIKALFEAWEQADLLHLILSYDGCFVPRYKRKQAPSPTLGHNEKKSADVEALSNHAFGSAFDINAADNPLGEEPAECGDRGSVRELVAAANAVGIYWGGHFGTEDGMHFEISALTGALATVASAASGSTLPSSPPLLAVAAPAAQPADAAIHWFKTTFGGDIAAATAGTPFSINLIAAIAMQETSYIWRRIYKTHTVAEVLAACTGDTLDAPRRSAFPKTRADLEAVPDGKAMFALARAALLNVAQYDPDLKKVAKKPDKFCHGFGMFQYDLQFFKVDPDYFLEEKWKTFSGTLEKCVEELKIKLVRTYGKDKTSLTHDESVYVAIAYNTGRANLKKDFKQGYRDSNGVYYGEYIDRFMSLAEKS</sequence>
<proteinExistence type="predicted"/>
<dbReference type="RefSeq" id="WP_238233073.1">
    <property type="nucleotide sequence ID" value="NZ_BPQQ01000001.1"/>
</dbReference>
<accession>A0ABQ4S8W8</accession>
<dbReference type="SUPFAM" id="SSF47090">
    <property type="entry name" value="PGBD-like"/>
    <property type="match status" value="1"/>
</dbReference>
<protein>
    <recommendedName>
        <fullName evidence="5">Peptidoglycan binding-like domain-containing protein</fullName>
    </recommendedName>
</protein>
<dbReference type="InterPro" id="IPR039561">
    <property type="entry name" value="Peptidase_M15C"/>
</dbReference>
<evidence type="ECO:0000259" key="1">
    <source>
        <dbReference type="Pfam" id="PF01471"/>
    </source>
</evidence>
<dbReference type="InterPro" id="IPR009045">
    <property type="entry name" value="Zn_M74/Hedgehog-like"/>
</dbReference>
<reference evidence="3" key="1">
    <citation type="journal article" date="2021" name="Front. Microbiol.">
        <title>Comprehensive Comparative Genomics and Phenotyping of Methylobacterium Species.</title>
        <authorList>
            <person name="Alessa O."/>
            <person name="Ogura Y."/>
            <person name="Fujitani Y."/>
            <person name="Takami H."/>
            <person name="Hayashi T."/>
            <person name="Sahin N."/>
            <person name="Tani A."/>
        </authorList>
    </citation>
    <scope>NUCLEOTIDE SEQUENCE</scope>
    <source>
        <strain evidence="3">DSM 17168</strain>
    </source>
</reference>
<dbReference type="Pfam" id="PF01471">
    <property type="entry name" value="PG_binding_1"/>
    <property type="match status" value="1"/>
</dbReference>
<organism evidence="3 4">
    <name type="scientific">Methylobacterium isbiliense</name>
    <dbReference type="NCBI Taxonomy" id="315478"/>
    <lineage>
        <taxon>Bacteria</taxon>
        <taxon>Pseudomonadati</taxon>
        <taxon>Pseudomonadota</taxon>
        <taxon>Alphaproteobacteria</taxon>
        <taxon>Hyphomicrobiales</taxon>
        <taxon>Methylobacteriaceae</taxon>
        <taxon>Methylobacterium</taxon>
    </lineage>
</organism>
<keyword evidence="4" id="KW-1185">Reference proteome</keyword>
<evidence type="ECO:0000313" key="4">
    <source>
        <dbReference type="Proteomes" id="UP001055153"/>
    </source>
</evidence>
<comment type="caution">
    <text evidence="3">The sequence shown here is derived from an EMBL/GenBank/DDBJ whole genome shotgun (WGS) entry which is preliminary data.</text>
</comment>